<protein>
    <submittedName>
        <fullName evidence="1">Uncharacterized protein</fullName>
    </submittedName>
</protein>
<name>A0ABD4KW57_VIBAN</name>
<proteinExistence type="predicted"/>
<dbReference type="EMBL" id="RDOM01000588">
    <property type="protein sequence ID" value="MBF4274823.1"/>
    <property type="molecule type" value="Genomic_DNA"/>
</dbReference>
<dbReference type="AlphaFoldDB" id="A0ABD4KW57"/>
<evidence type="ECO:0000313" key="1">
    <source>
        <dbReference type="EMBL" id="MBF4274823.1"/>
    </source>
</evidence>
<reference evidence="1 2" key="1">
    <citation type="journal article" date="2021" name="PeerJ">
        <title>Analysis of 44 Vibrio anguillarum genomes reveals high genetic diversity.</title>
        <authorList>
            <person name="Hansen M.J."/>
            <person name="Dalsgaard I."/>
        </authorList>
    </citation>
    <scope>NUCLEOTIDE SEQUENCE [LARGE SCALE GENOMIC DNA]</scope>
    <source>
        <strain evidence="1 2">17-16730-2A</strain>
    </source>
</reference>
<gene>
    <name evidence="1" type="ORF">EAY07_23020</name>
</gene>
<dbReference type="Proteomes" id="UP000722957">
    <property type="component" value="Unassembled WGS sequence"/>
</dbReference>
<evidence type="ECO:0000313" key="2">
    <source>
        <dbReference type="Proteomes" id="UP000722957"/>
    </source>
</evidence>
<comment type="caution">
    <text evidence="1">The sequence shown here is derived from an EMBL/GenBank/DDBJ whole genome shotgun (WGS) entry which is preliminary data.</text>
</comment>
<accession>A0ABD4KW57</accession>
<sequence>MPELMGVCIELLIILFVFDVWQKADEQKKKIKVERRLREFLIFFLKHSFSTFPPSCQPGRFYGSDHEQNQKALSNLIEHIEQNGLDEAVVLSVQSYCLKEREIFNNLIPVSSDLENDHFKWLVWVLMSLVTVYGFERVVKKC</sequence>
<organism evidence="1 2">
    <name type="scientific">Vibrio anguillarum</name>
    <name type="common">Listonella anguillarum</name>
    <dbReference type="NCBI Taxonomy" id="55601"/>
    <lineage>
        <taxon>Bacteria</taxon>
        <taxon>Pseudomonadati</taxon>
        <taxon>Pseudomonadota</taxon>
        <taxon>Gammaproteobacteria</taxon>
        <taxon>Vibrionales</taxon>
        <taxon>Vibrionaceae</taxon>
        <taxon>Vibrio</taxon>
    </lineage>
</organism>